<gene>
    <name evidence="4" type="ORF">OU415_16785</name>
</gene>
<dbReference type="PANTHER" id="PTHR30055:SF231">
    <property type="entry name" value="TRANSCRIPTIONAL REGULATORY PROTEIN (PROBABLY DEOR-FAMILY)-RELATED"/>
    <property type="match status" value="1"/>
</dbReference>
<evidence type="ECO:0000259" key="3">
    <source>
        <dbReference type="PROSITE" id="PS50977"/>
    </source>
</evidence>
<reference evidence="4 5" key="1">
    <citation type="submission" date="2022-11" db="EMBL/GenBank/DDBJ databases">
        <title>Draft genome sequence of Saccharopolyspora sp. WRP15-2 isolated from rhizosphere soils of wild rice in Thailand.</title>
        <authorList>
            <person name="Duangmal K."/>
            <person name="Kammanee S."/>
            <person name="Muangham S."/>
        </authorList>
    </citation>
    <scope>NUCLEOTIDE SEQUENCE [LARGE SCALE GENOMIC DNA]</scope>
    <source>
        <strain evidence="4 5">WRP15-2</strain>
    </source>
</reference>
<dbReference type="InterPro" id="IPR050109">
    <property type="entry name" value="HTH-type_TetR-like_transc_reg"/>
</dbReference>
<dbReference type="PANTHER" id="PTHR30055">
    <property type="entry name" value="HTH-TYPE TRANSCRIPTIONAL REGULATOR RUTR"/>
    <property type="match status" value="1"/>
</dbReference>
<feature type="DNA-binding region" description="H-T-H motif" evidence="2">
    <location>
        <begin position="30"/>
        <end position="49"/>
    </location>
</feature>
<evidence type="ECO:0000256" key="1">
    <source>
        <dbReference type="ARBA" id="ARBA00023125"/>
    </source>
</evidence>
<comment type="caution">
    <text evidence="4">The sequence shown here is derived from an EMBL/GenBank/DDBJ whole genome shotgun (WGS) entry which is preliminary data.</text>
</comment>
<evidence type="ECO:0000256" key="2">
    <source>
        <dbReference type="PROSITE-ProRule" id="PRU00335"/>
    </source>
</evidence>
<name>A0ABT4UZH3_9PSEU</name>
<keyword evidence="5" id="KW-1185">Reference proteome</keyword>
<sequence length="187" mass="20402">MAGLTYGTGRQALLDAAVRVVAAQGLRGLTYRSVAAEAGVTHGSVRYHFGDWETLVQEALAHCVKRSVEDGDLSSPGEDFEEFASGLISLVAADPDAQAFQYELYMEARRRPELRPVMERANGLYREAVGAELARHGLDDPDLAELVFVTLDGLVFHQTVFGDSDRTERAAAALRNLLETYRTAKGT</sequence>
<accession>A0ABT4UZH3</accession>
<dbReference type="Pfam" id="PF17940">
    <property type="entry name" value="TetR_C_31"/>
    <property type="match status" value="1"/>
</dbReference>
<dbReference type="InterPro" id="IPR001647">
    <property type="entry name" value="HTH_TetR"/>
</dbReference>
<dbReference type="RefSeq" id="WP_270949750.1">
    <property type="nucleotide sequence ID" value="NZ_JAQGLA010000023.1"/>
</dbReference>
<dbReference type="PROSITE" id="PS50977">
    <property type="entry name" value="HTH_TETR_2"/>
    <property type="match status" value="1"/>
</dbReference>
<protein>
    <submittedName>
        <fullName evidence="4">TetR family transcriptional regulator</fullName>
    </submittedName>
</protein>
<dbReference type="InterPro" id="IPR009057">
    <property type="entry name" value="Homeodomain-like_sf"/>
</dbReference>
<dbReference type="PRINTS" id="PR00455">
    <property type="entry name" value="HTHTETR"/>
</dbReference>
<dbReference type="EMBL" id="JAQGLA010000023">
    <property type="protein sequence ID" value="MDA3627103.1"/>
    <property type="molecule type" value="Genomic_DNA"/>
</dbReference>
<feature type="domain" description="HTH tetR-type" evidence="3">
    <location>
        <begin position="7"/>
        <end position="67"/>
    </location>
</feature>
<evidence type="ECO:0000313" key="4">
    <source>
        <dbReference type="EMBL" id="MDA3627103.1"/>
    </source>
</evidence>
<organism evidence="4 5">
    <name type="scientific">Saccharopolyspora oryzae</name>
    <dbReference type="NCBI Taxonomy" id="2997343"/>
    <lineage>
        <taxon>Bacteria</taxon>
        <taxon>Bacillati</taxon>
        <taxon>Actinomycetota</taxon>
        <taxon>Actinomycetes</taxon>
        <taxon>Pseudonocardiales</taxon>
        <taxon>Pseudonocardiaceae</taxon>
        <taxon>Saccharopolyspora</taxon>
    </lineage>
</organism>
<evidence type="ECO:0000313" key="5">
    <source>
        <dbReference type="Proteomes" id="UP001210380"/>
    </source>
</evidence>
<dbReference type="Proteomes" id="UP001210380">
    <property type="component" value="Unassembled WGS sequence"/>
</dbReference>
<dbReference type="SUPFAM" id="SSF46689">
    <property type="entry name" value="Homeodomain-like"/>
    <property type="match status" value="1"/>
</dbReference>
<dbReference type="InterPro" id="IPR036271">
    <property type="entry name" value="Tet_transcr_reg_TetR-rel_C_sf"/>
</dbReference>
<dbReference type="Gene3D" id="1.10.357.10">
    <property type="entry name" value="Tetracycline Repressor, domain 2"/>
    <property type="match status" value="1"/>
</dbReference>
<proteinExistence type="predicted"/>
<dbReference type="SUPFAM" id="SSF48498">
    <property type="entry name" value="Tetracyclin repressor-like, C-terminal domain"/>
    <property type="match status" value="1"/>
</dbReference>
<dbReference type="InterPro" id="IPR041583">
    <property type="entry name" value="TetR_C_31"/>
</dbReference>
<dbReference type="Pfam" id="PF00440">
    <property type="entry name" value="TetR_N"/>
    <property type="match status" value="1"/>
</dbReference>
<keyword evidence="1 2" id="KW-0238">DNA-binding</keyword>